<sequence>MTEESVYVMGRSDAETERLRAQSMLFDPTTRRLFKEAGISTGMKVLDVGSGGGDVALLLADLVGPTGQVIGVDSHDSILEKARARVAQRKVHNVSFVQGDIRTIVLGDDFDAVVGRLVLTYVPEPARCVRHLADHVRPDGIVAFQDIDWSIGPVAFPPSPLLARVWDWAPPAFERAGLERQMGLKLFRAFVDAGLPAPRMHVEAPAGGGPHWAGYDYIAAGIHSMLPVIEKFELASAADIGIDTFAARLRAETLAQRGVLMLPPFVSAWSRVARSL</sequence>
<dbReference type="PANTHER" id="PTHR43861">
    <property type="entry name" value="TRANS-ACONITATE 2-METHYLTRANSFERASE-RELATED"/>
    <property type="match status" value="1"/>
</dbReference>
<keyword evidence="2" id="KW-0489">Methyltransferase</keyword>
<dbReference type="EMBL" id="CP089983">
    <property type="protein sequence ID" value="WXB09518.1"/>
    <property type="molecule type" value="Genomic_DNA"/>
</dbReference>
<dbReference type="InterPro" id="IPR025714">
    <property type="entry name" value="Methyltranfer_dom"/>
</dbReference>
<dbReference type="Proteomes" id="UP001374803">
    <property type="component" value="Chromosome"/>
</dbReference>
<dbReference type="CDD" id="cd02440">
    <property type="entry name" value="AdoMet_MTases"/>
    <property type="match status" value="1"/>
</dbReference>
<dbReference type="GO" id="GO:0008168">
    <property type="term" value="F:methyltransferase activity"/>
    <property type="evidence" value="ECO:0007669"/>
    <property type="project" value="UniProtKB-KW"/>
</dbReference>
<name>A0ABZ2LF03_9BACT</name>
<dbReference type="PANTHER" id="PTHR43861:SF1">
    <property type="entry name" value="TRANS-ACONITATE 2-METHYLTRANSFERASE"/>
    <property type="match status" value="1"/>
</dbReference>
<dbReference type="Pfam" id="PF13847">
    <property type="entry name" value="Methyltransf_31"/>
    <property type="match status" value="1"/>
</dbReference>
<dbReference type="Gene3D" id="3.40.50.150">
    <property type="entry name" value="Vaccinia Virus protein VP39"/>
    <property type="match status" value="1"/>
</dbReference>
<evidence type="ECO:0000313" key="3">
    <source>
        <dbReference type="Proteomes" id="UP001374803"/>
    </source>
</evidence>
<dbReference type="RefSeq" id="WP_394839192.1">
    <property type="nucleotide sequence ID" value="NZ_CP089983.1"/>
</dbReference>
<keyword evidence="3" id="KW-1185">Reference proteome</keyword>
<organism evidence="2 3">
    <name type="scientific">Pendulispora rubella</name>
    <dbReference type="NCBI Taxonomy" id="2741070"/>
    <lineage>
        <taxon>Bacteria</taxon>
        <taxon>Pseudomonadati</taxon>
        <taxon>Myxococcota</taxon>
        <taxon>Myxococcia</taxon>
        <taxon>Myxococcales</taxon>
        <taxon>Sorangiineae</taxon>
        <taxon>Pendulisporaceae</taxon>
        <taxon>Pendulispora</taxon>
    </lineage>
</organism>
<feature type="domain" description="Methyltransferase" evidence="1">
    <location>
        <begin position="40"/>
        <end position="148"/>
    </location>
</feature>
<protein>
    <submittedName>
        <fullName evidence="2">Class I SAM-dependent methyltransferase</fullName>
    </submittedName>
</protein>
<dbReference type="GO" id="GO:0032259">
    <property type="term" value="P:methylation"/>
    <property type="evidence" value="ECO:0007669"/>
    <property type="project" value="UniProtKB-KW"/>
</dbReference>
<gene>
    <name evidence="2" type="ORF">LVJ94_20085</name>
</gene>
<proteinExistence type="predicted"/>
<evidence type="ECO:0000259" key="1">
    <source>
        <dbReference type="Pfam" id="PF13847"/>
    </source>
</evidence>
<dbReference type="SUPFAM" id="SSF53335">
    <property type="entry name" value="S-adenosyl-L-methionine-dependent methyltransferases"/>
    <property type="match status" value="1"/>
</dbReference>
<dbReference type="InterPro" id="IPR029063">
    <property type="entry name" value="SAM-dependent_MTases_sf"/>
</dbReference>
<accession>A0ABZ2LF03</accession>
<evidence type="ECO:0000313" key="2">
    <source>
        <dbReference type="EMBL" id="WXB09518.1"/>
    </source>
</evidence>
<reference evidence="2" key="1">
    <citation type="submission" date="2021-12" db="EMBL/GenBank/DDBJ databases">
        <title>Discovery of the Pendulisporaceae a myxobacterial family with distinct sporulation behavior and unique specialized metabolism.</title>
        <authorList>
            <person name="Garcia R."/>
            <person name="Popoff A."/>
            <person name="Bader C.D."/>
            <person name="Loehr J."/>
            <person name="Walesch S."/>
            <person name="Walt C."/>
            <person name="Boldt J."/>
            <person name="Bunk B."/>
            <person name="Haeckl F.J.F.P.J."/>
            <person name="Gunesch A.P."/>
            <person name="Birkelbach J."/>
            <person name="Nuebel U."/>
            <person name="Pietschmann T."/>
            <person name="Bach T."/>
            <person name="Mueller R."/>
        </authorList>
    </citation>
    <scope>NUCLEOTIDE SEQUENCE</scope>
    <source>
        <strain evidence="2">MSr11367</strain>
    </source>
</reference>
<keyword evidence="2" id="KW-0808">Transferase</keyword>